<dbReference type="Proteomes" id="UP001056778">
    <property type="component" value="Chromosome 2"/>
</dbReference>
<name>A0ACB9TMV6_HOLOL</name>
<protein>
    <submittedName>
        <fullName evidence="1">Uncharacterized protein</fullName>
    </submittedName>
</protein>
<organism evidence="1 2">
    <name type="scientific">Holotrichia oblita</name>
    <name type="common">Chafer beetle</name>
    <dbReference type="NCBI Taxonomy" id="644536"/>
    <lineage>
        <taxon>Eukaryota</taxon>
        <taxon>Metazoa</taxon>
        <taxon>Ecdysozoa</taxon>
        <taxon>Arthropoda</taxon>
        <taxon>Hexapoda</taxon>
        <taxon>Insecta</taxon>
        <taxon>Pterygota</taxon>
        <taxon>Neoptera</taxon>
        <taxon>Endopterygota</taxon>
        <taxon>Coleoptera</taxon>
        <taxon>Polyphaga</taxon>
        <taxon>Scarabaeiformia</taxon>
        <taxon>Scarabaeidae</taxon>
        <taxon>Melolonthinae</taxon>
        <taxon>Holotrichia</taxon>
    </lineage>
</organism>
<gene>
    <name evidence="1" type="ORF">MML48_2g00004299</name>
</gene>
<keyword evidence="2" id="KW-1185">Reference proteome</keyword>
<reference evidence="1" key="1">
    <citation type="submission" date="2022-04" db="EMBL/GenBank/DDBJ databases">
        <title>Chromosome-scale genome assembly of Holotrichia oblita Faldermann.</title>
        <authorList>
            <person name="Rongchong L."/>
        </authorList>
    </citation>
    <scope>NUCLEOTIDE SEQUENCE</scope>
    <source>
        <strain evidence="1">81SQS9</strain>
    </source>
</reference>
<dbReference type="EMBL" id="CM043016">
    <property type="protein sequence ID" value="KAI4468151.1"/>
    <property type="molecule type" value="Genomic_DNA"/>
</dbReference>
<evidence type="ECO:0000313" key="2">
    <source>
        <dbReference type="Proteomes" id="UP001056778"/>
    </source>
</evidence>
<evidence type="ECO:0000313" key="1">
    <source>
        <dbReference type="EMBL" id="KAI4468151.1"/>
    </source>
</evidence>
<comment type="caution">
    <text evidence="1">The sequence shown here is derived from an EMBL/GenBank/DDBJ whole genome shotgun (WGS) entry which is preliminary data.</text>
</comment>
<proteinExistence type="predicted"/>
<sequence>MRLTNAFLYIMKSIKGKYIYWPKTEEEFEELRRGFARYPGVIGAVDRCHINIKVPIAQHDSYADRYLRHSINLMAICNANKIFTYDSRVFSNSIFVRDIEQFGKQKYFPNNDYHIIGDSAFPLTSWLMKPYRNPRTQIQSHHNYILSADRVCIEHTFDILLGRWRRLQFINTYSVSKAIEIVTAACILHNYCYLNNDIWEEELFEYGNDFQEENNPRLDVHFGTIKRDRIAENLI</sequence>
<accession>A0ACB9TMV6</accession>